<evidence type="ECO:0008006" key="5">
    <source>
        <dbReference type="Google" id="ProtNLM"/>
    </source>
</evidence>
<feature type="compositionally biased region" description="Pro residues" evidence="1">
    <location>
        <begin position="63"/>
        <end position="73"/>
    </location>
</feature>
<dbReference type="Proteomes" id="UP000198500">
    <property type="component" value="Unassembled WGS sequence"/>
</dbReference>
<organism evidence="3 4">
    <name type="scientific">Aidingimonas halophila</name>
    <dbReference type="NCBI Taxonomy" id="574349"/>
    <lineage>
        <taxon>Bacteria</taxon>
        <taxon>Pseudomonadati</taxon>
        <taxon>Pseudomonadota</taxon>
        <taxon>Gammaproteobacteria</taxon>
        <taxon>Oceanospirillales</taxon>
        <taxon>Halomonadaceae</taxon>
        <taxon>Aidingimonas</taxon>
    </lineage>
</organism>
<evidence type="ECO:0000313" key="4">
    <source>
        <dbReference type="Proteomes" id="UP000198500"/>
    </source>
</evidence>
<dbReference type="EMBL" id="FNNI01000002">
    <property type="protein sequence ID" value="SDW49053.1"/>
    <property type="molecule type" value="Genomic_DNA"/>
</dbReference>
<dbReference type="PROSITE" id="PS51257">
    <property type="entry name" value="PROKAR_LIPOPROTEIN"/>
    <property type="match status" value="1"/>
</dbReference>
<dbReference type="RefSeq" id="WP_139243906.1">
    <property type="nucleotide sequence ID" value="NZ_BMXH01000016.1"/>
</dbReference>
<evidence type="ECO:0000256" key="2">
    <source>
        <dbReference type="SAM" id="Phobius"/>
    </source>
</evidence>
<reference evidence="3 4" key="1">
    <citation type="submission" date="2016-10" db="EMBL/GenBank/DDBJ databases">
        <authorList>
            <person name="de Groot N.N."/>
        </authorList>
    </citation>
    <scope>NUCLEOTIDE SEQUENCE [LARGE SCALE GENOMIC DNA]</scope>
    <source>
        <strain evidence="3 4">DSM 19219</strain>
    </source>
</reference>
<dbReference type="OrthoDB" id="894263at2"/>
<keyword evidence="2" id="KW-0472">Membrane</keyword>
<feature type="region of interest" description="Disordered" evidence="1">
    <location>
        <begin position="37"/>
        <end position="56"/>
    </location>
</feature>
<dbReference type="STRING" id="574349.SAMN05443545_10225"/>
<dbReference type="AlphaFoldDB" id="A0A1H2TYG1"/>
<name>A0A1H2TYG1_9GAMM</name>
<evidence type="ECO:0000313" key="3">
    <source>
        <dbReference type="EMBL" id="SDW49053.1"/>
    </source>
</evidence>
<evidence type="ECO:0000256" key="1">
    <source>
        <dbReference type="SAM" id="MobiDB-lite"/>
    </source>
</evidence>
<keyword evidence="2" id="KW-0812">Transmembrane</keyword>
<proteinExistence type="predicted"/>
<protein>
    <recommendedName>
        <fullName evidence="5">Lipoprotein</fullName>
    </recommendedName>
</protein>
<accession>A0A1H2TYG1</accession>
<keyword evidence="4" id="KW-1185">Reference proteome</keyword>
<feature type="region of interest" description="Disordered" evidence="1">
    <location>
        <begin position="61"/>
        <end position="91"/>
    </location>
</feature>
<sequence length="91" mass="9913">MRRYIETIPSEAGKVVAVMILAGLSGCAVYGVDRDRHHEQRGHGGVPEGHMPPPGECRIWYPDTPPGQQPPPGDCSRLRHDVPPGARLIRG</sequence>
<keyword evidence="2" id="KW-1133">Transmembrane helix</keyword>
<gene>
    <name evidence="3" type="ORF">SAMN05443545_10225</name>
</gene>
<feature type="transmembrane region" description="Helical" evidence="2">
    <location>
        <begin position="12"/>
        <end position="32"/>
    </location>
</feature>